<protein>
    <submittedName>
        <fullName evidence="2">DUF2336 domain-containing protein</fullName>
    </submittedName>
</protein>
<evidence type="ECO:0000256" key="1">
    <source>
        <dbReference type="SAM" id="MobiDB-lite"/>
    </source>
</evidence>
<comment type="caution">
    <text evidence="2">The sequence shown here is derived from an EMBL/GenBank/DDBJ whole genome shotgun (WGS) entry which is preliminary data.</text>
</comment>
<reference evidence="3" key="1">
    <citation type="submission" date="2019-01" db="EMBL/GenBank/DDBJ databases">
        <title>Gri0909 isolated from a small marine red alga.</title>
        <authorList>
            <person name="Kim J."/>
            <person name="Jeong S.E."/>
            <person name="Jeon C.O."/>
        </authorList>
    </citation>
    <scope>NUCLEOTIDE SEQUENCE [LARGE SCALE GENOMIC DNA]</scope>
    <source>
        <strain evidence="3">Gri0909</strain>
    </source>
</reference>
<dbReference type="PIRSF" id="PIRSF035865">
    <property type="entry name" value="UCP035865"/>
    <property type="match status" value="1"/>
</dbReference>
<name>A0A3S2W7L9_9PROT</name>
<dbReference type="EMBL" id="SADE01000003">
    <property type="protein sequence ID" value="RVU34742.1"/>
    <property type="molecule type" value="Genomic_DNA"/>
</dbReference>
<feature type="region of interest" description="Disordered" evidence="1">
    <location>
        <begin position="1"/>
        <end position="26"/>
    </location>
</feature>
<keyword evidence="3" id="KW-1185">Reference proteome</keyword>
<organism evidence="2 3">
    <name type="scientific">Hwanghaeella grinnelliae</name>
    <dbReference type="NCBI Taxonomy" id="2500179"/>
    <lineage>
        <taxon>Bacteria</taxon>
        <taxon>Pseudomonadati</taxon>
        <taxon>Pseudomonadota</taxon>
        <taxon>Alphaproteobacteria</taxon>
        <taxon>Rhodospirillales</taxon>
        <taxon>Rhodospirillaceae</taxon>
        <taxon>Hwanghaeella</taxon>
    </lineage>
</organism>
<sequence>MAGNLNHDDVARLMSDPSPENRASTAEKVAQQFGDGTLSESEGKLAEEIFNIMVKDAEERVRVALAKNLQSAPNLPHDLASKLASDTSDSVALPIIRYSDVLTEDDLLEIVRTQPGARQVAVAERPAVSESVSEAIVEHGTEDAVVSLVSNEGAAISDTALERVVEKHGEIERVQKPLVHRERLPVSVAEKLVSKISDELKTYLVANHDLPEQMAADLILQTRERATIGLVSEGASEEDLVVLVKQMRDKGRLTPSIILRALCVGDMPFFETAISLLADVPISNARVLIHDEGDLGLRSLYDKAGLPRALYVAFRSAVDLNVGAEAERTDDDPEQLMRKMLERVLTVPDDEAEVYADADVEYLLAKFNKIEKRPGPAF</sequence>
<dbReference type="Gene3D" id="1.25.10.10">
    <property type="entry name" value="Leucine-rich Repeat Variant"/>
    <property type="match status" value="1"/>
</dbReference>
<gene>
    <name evidence="2" type="ORF">EOI86_17985</name>
</gene>
<evidence type="ECO:0000313" key="3">
    <source>
        <dbReference type="Proteomes" id="UP000287447"/>
    </source>
</evidence>
<evidence type="ECO:0000313" key="2">
    <source>
        <dbReference type="EMBL" id="RVU34742.1"/>
    </source>
</evidence>
<accession>A0A3S2W7L9</accession>
<dbReference type="OrthoDB" id="9798569at2"/>
<proteinExistence type="predicted"/>
<dbReference type="Pfam" id="PF10098">
    <property type="entry name" value="DUF2336"/>
    <property type="match status" value="1"/>
</dbReference>
<feature type="compositionally biased region" description="Basic and acidic residues" evidence="1">
    <location>
        <begin position="1"/>
        <end position="11"/>
    </location>
</feature>
<dbReference type="InterPro" id="IPR019285">
    <property type="entry name" value="DUF2336"/>
</dbReference>
<dbReference type="Proteomes" id="UP000287447">
    <property type="component" value="Unassembled WGS sequence"/>
</dbReference>
<dbReference type="RefSeq" id="WP_127766855.1">
    <property type="nucleotide sequence ID" value="NZ_SADE01000003.1"/>
</dbReference>
<dbReference type="InterPro" id="IPR014598">
    <property type="entry name" value="UCP035865"/>
</dbReference>
<dbReference type="InterPro" id="IPR011989">
    <property type="entry name" value="ARM-like"/>
</dbReference>
<dbReference type="AlphaFoldDB" id="A0A3S2W7L9"/>